<organism evidence="2 3">
    <name type="scientific">Heyndrickxia ginsengihumi</name>
    <dbReference type="NCBI Taxonomy" id="363870"/>
    <lineage>
        <taxon>Bacteria</taxon>
        <taxon>Bacillati</taxon>
        <taxon>Bacillota</taxon>
        <taxon>Bacilli</taxon>
        <taxon>Bacillales</taxon>
        <taxon>Bacillaceae</taxon>
        <taxon>Heyndrickxia</taxon>
    </lineage>
</organism>
<reference evidence="2 3" key="1">
    <citation type="submission" date="2014-10" db="EMBL/GenBank/DDBJ databases">
        <title>Draft genome of phytase producing Bacillus ginsengihumi strain M2.11.</title>
        <authorList>
            <person name="Toymentseva A."/>
            <person name="Boulygina E.A."/>
            <person name="Kazakov S.V."/>
            <person name="Kayumov I."/>
            <person name="Suleimanova A.D."/>
            <person name="Mardanova A.M."/>
            <person name="Maria S.N."/>
            <person name="Sergey M.Y."/>
            <person name="Sharipova M.R."/>
        </authorList>
    </citation>
    <scope>NUCLEOTIDE SEQUENCE [LARGE SCALE GENOMIC DNA]</scope>
    <source>
        <strain evidence="2 3">M2.11</strain>
    </source>
</reference>
<dbReference type="AlphaFoldDB" id="A0A0A6VFQ6"/>
<comment type="caution">
    <text evidence="2">The sequence shown here is derived from an EMBL/GenBank/DDBJ whole genome shotgun (WGS) entry which is preliminary data.</text>
</comment>
<dbReference type="Gene3D" id="3.10.180.10">
    <property type="entry name" value="2,3-Dihydroxybiphenyl 1,2-Dioxygenase, domain 1"/>
    <property type="match status" value="2"/>
</dbReference>
<evidence type="ECO:0000259" key="1">
    <source>
        <dbReference type="PROSITE" id="PS51819"/>
    </source>
</evidence>
<gene>
    <name evidence="2" type="ORF">NG54_09275</name>
</gene>
<evidence type="ECO:0000313" key="2">
    <source>
        <dbReference type="EMBL" id="KHD85454.1"/>
    </source>
</evidence>
<dbReference type="EMBL" id="JRUN01000023">
    <property type="protein sequence ID" value="KHD85454.1"/>
    <property type="molecule type" value="Genomic_DNA"/>
</dbReference>
<dbReference type="Pfam" id="PF00903">
    <property type="entry name" value="Glyoxalase"/>
    <property type="match status" value="1"/>
</dbReference>
<proteinExistence type="predicted"/>
<dbReference type="InterPro" id="IPR004360">
    <property type="entry name" value="Glyas_Fos-R_dOase_dom"/>
</dbReference>
<dbReference type="PROSITE" id="PS51819">
    <property type="entry name" value="VOC"/>
    <property type="match status" value="1"/>
</dbReference>
<feature type="domain" description="VOC" evidence="1">
    <location>
        <begin position="6"/>
        <end position="132"/>
    </location>
</feature>
<dbReference type="InterPro" id="IPR029068">
    <property type="entry name" value="Glyas_Bleomycin-R_OHBP_Dase"/>
</dbReference>
<protein>
    <submittedName>
        <fullName evidence="2">Glyoxalase</fullName>
    </submittedName>
</protein>
<dbReference type="RefSeq" id="WP_035354564.1">
    <property type="nucleotide sequence ID" value="NZ_JRUN01000023.1"/>
</dbReference>
<dbReference type="PANTHER" id="PTHR36110:SF3">
    <property type="entry name" value="VOC DOMAIN-CONTAINING PROTEIN"/>
    <property type="match status" value="1"/>
</dbReference>
<dbReference type="InterPro" id="IPR037523">
    <property type="entry name" value="VOC_core"/>
</dbReference>
<dbReference type="Proteomes" id="UP000030588">
    <property type="component" value="Unassembled WGS sequence"/>
</dbReference>
<name>A0A0A6VFQ6_9BACI</name>
<evidence type="ECO:0000313" key="3">
    <source>
        <dbReference type="Proteomes" id="UP000030588"/>
    </source>
</evidence>
<dbReference type="PANTHER" id="PTHR36110">
    <property type="entry name" value="RING-CLEAVING DIOXYGENASE MHQE-RELATED"/>
    <property type="match status" value="1"/>
</dbReference>
<dbReference type="CDD" id="cd08347">
    <property type="entry name" value="PcpA_C_like"/>
    <property type="match status" value="1"/>
</dbReference>
<dbReference type="SUPFAM" id="SSF54593">
    <property type="entry name" value="Glyoxalase/Bleomycin resistance protein/Dihydroxybiphenyl dioxygenase"/>
    <property type="match status" value="1"/>
</dbReference>
<dbReference type="STRING" id="363870.NG54_09275"/>
<accession>A0A0A6VFQ6</accession>
<sequence>MDELKGIHHVTAITSSAEKIYDFFTYILGMRLIKKSVNQDDIQAYHLFFADDVGNAGTDMTFFDFPGIPKGVHGTNEISKTSFRVPSDAALYYWVSRFDRFEVKHSGIKEQFGKKTLSFVDFDDQQYQLISDEHNKGVASGTPWQKGPIPLEYAITGLGPIFVRTAHFDYFKEMMEKVLLFKEIGHEGSFHLFEVGEGGNGAQVIVESNVILPQARQGFGTVHHAAFRVEDRSVLEEWIKRMEAFQFRTSGYVNRYFFESLYVNVAPQILFEFATDGPGFMGDEPYETLGEKLSLPPFLEPKREQIEQLVRPIDTVRSTKEFVKEYEK</sequence>
<dbReference type="InterPro" id="IPR052537">
    <property type="entry name" value="Extradiol_RC_dioxygenase"/>
</dbReference>
<dbReference type="OrthoDB" id="9785698at2"/>